<dbReference type="SUPFAM" id="SSF53697">
    <property type="entry name" value="SIS domain"/>
    <property type="match status" value="1"/>
</dbReference>
<evidence type="ECO:0000256" key="5">
    <source>
        <dbReference type="ARBA" id="ARBA00022490"/>
    </source>
</evidence>
<dbReference type="InterPro" id="IPR035490">
    <property type="entry name" value="GlmS/FrlB_SIS"/>
</dbReference>
<evidence type="ECO:0000256" key="3">
    <source>
        <dbReference type="ARBA" id="ARBA00012916"/>
    </source>
</evidence>
<comment type="caution">
    <text evidence="13">The sequence shown here is derived from an EMBL/GenBank/DDBJ whole genome shotgun (WGS) entry which is preliminary data.</text>
</comment>
<dbReference type="AlphaFoldDB" id="A0A0G0S9I9"/>
<evidence type="ECO:0000256" key="4">
    <source>
        <dbReference type="ARBA" id="ARBA00016090"/>
    </source>
</evidence>
<dbReference type="PROSITE" id="PS51278">
    <property type="entry name" value="GATASE_TYPE_2"/>
    <property type="match status" value="1"/>
</dbReference>
<dbReference type="GO" id="GO:0006487">
    <property type="term" value="P:protein N-linked glycosylation"/>
    <property type="evidence" value="ECO:0007669"/>
    <property type="project" value="TreeGrafter"/>
</dbReference>
<dbReference type="CDD" id="cd05008">
    <property type="entry name" value="SIS_GlmS_GlmD_1"/>
    <property type="match status" value="1"/>
</dbReference>
<evidence type="ECO:0000256" key="8">
    <source>
        <dbReference type="ARBA" id="ARBA00022737"/>
    </source>
</evidence>
<dbReference type="PANTHER" id="PTHR10937">
    <property type="entry name" value="GLUCOSAMINE--FRUCTOSE-6-PHOSPHATE AMINOTRANSFERASE, ISOMERIZING"/>
    <property type="match status" value="1"/>
</dbReference>
<reference evidence="13 14" key="1">
    <citation type="journal article" date="2015" name="Nature">
        <title>rRNA introns, odd ribosomes, and small enigmatic genomes across a large radiation of phyla.</title>
        <authorList>
            <person name="Brown C.T."/>
            <person name="Hug L.A."/>
            <person name="Thomas B.C."/>
            <person name="Sharon I."/>
            <person name="Castelle C.J."/>
            <person name="Singh A."/>
            <person name="Wilkins M.J."/>
            <person name="Williams K.H."/>
            <person name="Banfield J.F."/>
        </authorList>
    </citation>
    <scope>NUCLEOTIDE SEQUENCE [LARGE SCALE GENOMIC DNA]</scope>
</reference>
<evidence type="ECO:0000259" key="12">
    <source>
        <dbReference type="PROSITE" id="PS51464"/>
    </source>
</evidence>
<dbReference type="Pfam" id="PF01380">
    <property type="entry name" value="SIS"/>
    <property type="match status" value="2"/>
</dbReference>
<dbReference type="GO" id="GO:0005975">
    <property type="term" value="P:carbohydrate metabolic process"/>
    <property type="evidence" value="ECO:0007669"/>
    <property type="project" value="UniProtKB-UniRule"/>
</dbReference>
<proteinExistence type="inferred from homology"/>
<keyword evidence="9" id="KW-0315">Glutamine amidotransferase</keyword>
<dbReference type="CDD" id="cd05009">
    <property type="entry name" value="SIS_GlmS_GlmD_2"/>
    <property type="match status" value="1"/>
</dbReference>
<comment type="subcellular location">
    <subcellularLocation>
        <location evidence="2 10">Cytoplasm</location>
    </subcellularLocation>
</comment>
<dbReference type="InterPro" id="IPR035466">
    <property type="entry name" value="GlmS/AgaS_SIS"/>
</dbReference>
<evidence type="ECO:0000256" key="1">
    <source>
        <dbReference type="ARBA" id="ARBA00001031"/>
    </source>
</evidence>
<dbReference type="GO" id="GO:0097367">
    <property type="term" value="F:carbohydrate derivative binding"/>
    <property type="evidence" value="ECO:0007669"/>
    <property type="project" value="InterPro"/>
</dbReference>
<dbReference type="SUPFAM" id="SSF56235">
    <property type="entry name" value="N-terminal nucleophile aminohydrolases (Ntn hydrolases)"/>
    <property type="match status" value="1"/>
</dbReference>
<dbReference type="PROSITE" id="PS51464">
    <property type="entry name" value="SIS"/>
    <property type="match status" value="2"/>
</dbReference>
<dbReference type="InterPro" id="IPR017932">
    <property type="entry name" value="GATase_2_dom"/>
</dbReference>
<dbReference type="GO" id="GO:0046349">
    <property type="term" value="P:amino sugar biosynthetic process"/>
    <property type="evidence" value="ECO:0007669"/>
    <property type="project" value="UniProtKB-ARBA"/>
</dbReference>
<protein>
    <recommendedName>
        <fullName evidence="4 10">Glutamine--fructose-6-phosphate aminotransferase [isomerizing]</fullName>
        <ecNumber evidence="3 10">2.6.1.16</ecNumber>
    </recommendedName>
    <alternativeName>
        <fullName evidence="10">D-fructose-6-phosphate amidotransferase</fullName>
    </alternativeName>
    <alternativeName>
        <fullName evidence="10">GFAT</fullName>
    </alternativeName>
    <alternativeName>
        <fullName evidence="10">Glucosamine-6-phosphate synthase</fullName>
    </alternativeName>
    <alternativeName>
        <fullName evidence="10">Hexosephosphate aminotransferase</fullName>
    </alternativeName>
    <alternativeName>
        <fullName evidence="10">L-glutamine--D-fructose-6-phosphate amidotransferase</fullName>
    </alternativeName>
</protein>
<keyword evidence="7 10" id="KW-0808">Transferase</keyword>
<dbReference type="GO" id="GO:0006047">
    <property type="term" value="P:UDP-N-acetylglucosamine metabolic process"/>
    <property type="evidence" value="ECO:0007669"/>
    <property type="project" value="TreeGrafter"/>
</dbReference>
<dbReference type="InterPro" id="IPR029055">
    <property type="entry name" value="Ntn_hydrolases_N"/>
</dbReference>
<dbReference type="PATRIC" id="fig|1618642.3.peg.951"/>
<evidence type="ECO:0000256" key="6">
    <source>
        <dbReference type="ARBA" id="ARBA00022576"/>
    </source>
</evidence>
<dbReference type="InterPro" id="IPR046348">
    <property type="entry name" value="SIS_dom_sf"/>
</dbReference>
<dbReference type="GO" id="GO:0004360">
    <property type="term" value="F:glutamine-fructose-6-phosphate transaminase (isomerizing) activity"/>
    <property type="evidence" value="ECO:0007669"/>
    <property type="project" value="UniProtKB-UniRule"/>
</dbReference>
<keyword evidence="6 10" id="KW-0032">Aminotransferase</keyword>
<dbReference type="PANTHER" id="PTHR10937:SF0">
    <property type="entry name" value="GLUTAMINE--FRUCTOSE-6-PHOSPHATE TRANSAMINASE (ISOMERIZING)"/>
    <property type="match status" value="1"/>
</dbReference>
<feature type="initiator methionine" description="Removed" evidence="10">
    <location>
        <position position="1"/>
    </location>
</feature>
<dbReference type="NCBIfam" id="TIGR01135">
    <property type="entry name" value="glmS"/>
    <property type="match status" value="1"/>
</dbReference>
<comment type="subunit">
    <text evidence="10">Homodimer.</text>
</comment>
<sequence length="623" mass="68501">MCGIVGYFGKNEALPILIDGLKRLEYRGYDSSGVALLHQSKVLCFKAVGKIVELEKKISEDKSPHPPLLKHALDPEQGGAKIGIAHTRWATHGVPSEQNAHPHSDCSGKIWLVHNGIIENYQQIKKHLIEKGHIFKSETDTEALAHLIEDLYDGDLTEAVKKALKVITGTYGIVVFHADEPNKIIAAKKGSPLVVGLGENETIIASDVSAIMRYTKQAIYLDDGEMVEIDANGPRIFDSFNAEITKDISEIEWDINQAEKGGYPHFLIKEIFEQPETVMNSVRGRLVLEEGMAKLGGLDAVADKIRNIDRIIIVACGTARCAALVGEYMLEEYAGIPTEVDYAHEFRYKKQILNDKTAVIVMSQSGETADTLAAVKEAKEKGVLTLGIVNTVGSSIARETDAGIYNHVGPEISVASTKAFTSQISILSLLTLFMGRQRDMSLVTGQRIVNEIQALPDKIRKILEADGEIKKIAEKYSKATSFAFLGRKYNHPLAFEGAIKLKELSYIHAEGFAAGEMKHGPIAMIDENFPSFYFVPEDSVYEKNVSNMQEIKARAGKIIAVATEGDEKIKDIADDVIYIPKTLEMLTPILSAVPAQLFAYHMAVLKGLDVDKPRNLAKSVTVE</sequence>
<dbReference type="HAMAP" id="MF_00164">
    <property type="entry name" value="GlmS"/>
    <property type="match status" value="1"/>
</dbReference>
<dbReference type="FunFam" id="3.40.50.10490:FF:000002">
    <property type="entry name" value="Glutamine--fructose-6-phosphate aminotransferase [isomerizing]"/>
    <property type="match status" value="1"/>
</dbReference>
<feature type="domain" description="SIS" evidence="12">
    <location>
        <begin position="301"/>
        <end position="440"/>
    </location>
</feature>
<feature type="active site" description="Nucleophile; for GATase activity" evidence="10">
    <location>
        <position position="2"/>
    </location>
</feature>
<dbReference type="InterPro" id="IPR001347">
    <property type="entry name" value="SIS_dom"/>
</dbReference>
<feature type="domain" description="SIS" evidence="12">
    <location>
        <begin position="472"/>
        <end position="613"/>
    </location>
</feature>
<dbReference type="Gene3D" id="3.40.50.10490">
    <property type="entry name" value="Glucose-6-phosphate isomerase like protein, domain 1"/>
    <property type="match status" value="2"/>
</dbReference>
<dbReference type="CDD" id="cd00714">
    <property type="entry name" value="GFAT"/>
    <property type="match status" value="1"/>
</dbReference>
<dbReference type="GO" id="GO:0006002">
    <property type="term" value="P:fructose 6-phosphate metabolic process"/>
    <property type="evidence" value="ECO:0007669"/>
    <property type="project" value="TreeGrafter"/>
</dbReference>
<evidence type="ECO:0000259" key="11">
    <source>
        <dbReference type="PROSITE" id="PS51278"/>
    </source>
</evidence>
<feature type="domain" description="Glutamine amidotransferase type-2" evidence="11">
    <location>
        <begin position="2"/>
        <end position="232"/>
    </location>
</feature>
<name>A0A0G0S9I9_9BACT</name>
<evidence type="ECO:0000313" key="14">
    <source>
        <dbReference type="Proteomes" id="UP000034137"/>
    </source>
</evidence>
<dbReference type="EC" id="2.6.1.16" evidence="3 10"/>
<dbReference type="Gene3D" id="3.60.20.10">
    <property type="entry name" value="Glutamine Phosphoribosylpyrophosphate, subunit 1, domain 1"/>
    <property type="match status" value="1"/>
</dbReference>
<dbReference type="GO" id="GO:0005829">
    <property type="term" value="C:cytosol"/>
    <property type="evidence" value="ECO:0007669"/>
    <property type="project" value="TreeGrafter"/>
</dbReference>
<feature type="active site" description="For Fru-6P isomerization activity" evidence="10">
    <location>
        <position position="618"/>
    </location>
</feature>
<dbReference type="FunFam" id="3.40.50.10490:FF:000001">
    <property type="entry name" value="Glutamine--fructose-6-phosphate aminotransferase [isomerizing]"/>
    <property type="match status" value="1"/>
</dbReference>
<dbReference type="Pfam" id="PF13522">
    <property type="entry name" value="GATase_6"/>
    <property type="match status" value="1"/>
</dbReference>
<dbReference type="InterPro" id="IPR047084">
    <property type="entry name" value="GFAT_N"/>
</dbReference>
<gene>
    <name evidence="10" type="primary">glmS</name>
    <name evidence="13" type="ORF">UT64_C0061G0012</name>
</gene>
<dbReference type="Proteomes" id="UP000034137">
    <property type="component" value="Unassembled WGS sequence"/>
</dbReference>
<keyword evidence="5 10" id="KW-0963">Cytoplasm</keyword>
<evidence type="ECO:0000256" key="7">
    <source>
        <dbReference type="ARBA" id="ARBA00022679"/>
    </source>
</evidence>
<dbReference type="NCBIfam" id="NF001484">
    <property type="entry name" value="PRK00331.1"/>
    <property type="match status" value="1"/>
</dbReference>
<evidence type="ECO:0000256" key="10">
    <source>
        <dbReference type="HAMAP-Rule" id="MF_00164"/>
    </source>
</evidence>
<evidence type="ECO:0000256" key="9">
    <source>
        <dbReference type="ARBA" id="ARBA00022962"/>
    </source>
</evidence>
<comment type="catalytic activity">
    <reaction evidence="1 10">
        <text>D-fructose 6-phosphate + L-glutamine = D-glucosamine 6-phosphate + L-glutamate</text>
        <dbReference type="Rhea" id="RHEA:13237"/>
        <dbReference type="ChEBI" id="CHEBI:29985"/>
        <dbReference type="ChEBI" id="CHEBI:58359"/>
        <dbReference type="ChEBI" id="CHEBI:58725"/>
        <dbReference type="ChEBI" id="CHEBI:61527"/>
        <dbReference type="EC" id="2.6.1.16"/>
    </reaction>
</comment>
<dbReference type="EMBL" id="LBXO01000061">
    <property type="protein sequence ID" value="KKR31430.1"/>
    <property type="molecule type" value="Genomic_DNA"/>
</dbReference>
<evidence type="ECO:0000313" key="13">
    <source>
        <dbReference type="EMBL" id="KKR31430.1"/>
    </source>
</evidence>
<comment type="function">
    <text evidence="10">Catalyzes the first step in hexosamine metabolism, converting fructose-6P into glucosamine-6P using glutamine as a nitrogen source.</text>
</comment>
<evidence type="ECO:0000256" key="2">
    <source>
        <dbReference type="ARBA" id="ARBA00004496"/>
    </source>
</evidence>
<dbReference type="FunFam" id="3.60.20.10:FF:000006">
    <property type="entry name" value="Glutamine--fructose-6-phosphate aminotransferase [isomerizing]"/>
    <property type="match status" value="1"/>
</dbReference>
<keyword evidence="8" id="KW-0677">Repeat</keyword>
<organism evidence="13 14">
    <name type="scientific">Candidatus Falkowbacteria bacterium GW2011_GWF2_39_8</name>
    <dbReference type="NCBI Taxonomy" id="1618642"/>
    <lineage>
        <taxon>Bacteria</taxon>
        <taxon>Candidatus Falkowiibacteriota</taxon>
    </lineage>
</organism>
<accession>A0A0G0S9I9</accession>
<dbReference type="InterPro" id="IPR005855">
    <property type="entry name" value="GFAT"/>
</dbReference>